<evidence type="ECO:0000256" key="9">
    <source>
        <dbReference type="ARBA" id="ARBA00023180"/>
    </source>
</evidence>
<feature type="transmembrane region" description="Helical" evidence="12">
    <location>
        <begin position="707"/>
        <end position="734"/>
    </location>
</feature>
<feature type="domain" description="G-protein coupled receptors family 3 profile" evidence="13">
    <location>
        <begin position="553"/>
        <end position="816"/>
    </location>
</feature>
<name>A0A3B3SPZ3_9TELE</name>
<dbReference type="GO" id="GO:0004930">
    <property type="term" value="F:G protein-coupled receptor activity"/>
    <property type="evidence" value="ECO:0007669"/>
    <property type="project" value="UniProtKB-KW"/>
</dbReference>
<reference evidence="14" key="2">
    <citation type="submission" date="2025-09" db="UniProtKB">
        <authorList>
            <consortium name="Ensembl"/>
        </authorList>
    </citation>
    <scope>IDENTIFICATION</scope>
</reference>
<evidence type="ECO:0000256" key="5">
    <source>
        <dbReference type="ARBA" id="ARBA00022989"/>
    </source>
</evidence>
<evidence type="ECO:0000259" key="13">
    <source>
        <dbReference type="PROSITE" id="PS50259"/>
    </source>
</evidence>
<dbReference type="GO" id="GO:0050909">
    <property type="term" value="P:sensory perception of taste"/>
    <property type="evidence" value="ECO:0007669"/>
    <property type="project" value="UniProtKB-ARBA"/>
</dbReference>
<evidence type="ECO:0000256" key="6">
    <source>
        <dbReference type="ARBA" id="ARBA00023040"/>
    </source>
</evidence>
<dbReference type="Gene3D" id="2.10.50.30">
    <property type="entry name" value="GPCR, family 3, nine cysteines domain"/>
    <property type="match status" value="1"/>
</dbReference>
<evidence type="ECO:0000256" key="7">
    <source>
        <dbReference type="ARBA" id="ARBA00023136"/>
    </source>
</evidence>
<dbReference type="STRING" id="1676925.ENSPKIP00000032126"/>
<reference evidence="14" key="1">
    <citation type="submission" date="2025-08" db="UniProtKB">
        <authorList>
            <consortium name="Ensembl"/>
        </authorList>
    </citation>
    <scope>IDENTIFICATION</scope>
</reference>
<evidence type="ECO:0000256" key="3">
    <source>
        <dbReference type="ARBA" id="ARBA00022692"/>
    </source>
</evidence>
<dbReference type="PANTHER" id="PTHR24061">
    <property type="entry name" value="CALCIUM-SENSING RECEPTOR-RELATED"/>
    <property type="match status" value="1"/>
</dbReference>
<evidence type="ECO:0000313" key="14">
    <source>
        <dbReference type="Ensembl" id="ENSPKIP00000032126.1"/>
    </source>
</evidence>
<evidence type="ECO:0000256" key="8">
    <source>
        <dbReference type="ARBA" id="ARBA00023170"/>
    </source>
</evidence>
<sequence>MRIQKVSLSFLAGACATMSMTAWFRLGISLLCWSCSVAGGGCPLPDFNLAGNYLLGGLFAVHEVNTAIDMRNRLPAFDFVPSGYQQMQVFRFAVEEINNSSVLLPGIKLGYEIFDYCSDALNFRAALDFLSSNGSISLNTNLHKVISVTGPSGSTKTLILAPLFMSNLIPMVNPSASSVQLSNKNLYPSFFRTVPSDFYQVRAIVRILQQFQWNWVAFFGSEDDYSQDALTVFQNQIPLANICLAYKGILSTDTSTYSKMFETINSLNISVVVVFATIEFVRPFIQVAINNNVQKIWIASETWSLNQDLITDNGAKTLGVILGVSIPEYGPLSGFNNFIYRTMDRLPNATCSNVKSCNQACQECLTTDPKVILDQDPSYNFPIYSAVYAIANALHVVLQCGTTSCNVSTPVYPHTVTKMLRQVSFTLFNKTMKFDKHGNPPARYNLVSWDWSSRQLIICVHPMKLQYIIVTSRGQLQAPVLRCSQDCKPGYSRVKSSFNNCCFDCKICGNGTYINYTVDPYTCVACEKDEWSEDGSVLCQKRSPEYLQGDDFVSAGITLSASLMVLSSAAIVGLFAYHQNTPIVRSAGGKMCFFLLTCLGLSSISVFFFIGRPGPHHCILRNSVFAVCYTACLSCLAVRSFQIFCVFKMATNLPKSYEYWVKDNGQWVIIATCVVVQLFLCVMWVTISGPSPIDITVQKVIIFDCTLGNAAIFYLIIMFMGFLSVICFTFAYLGTDLPKNYNEGKCITFSLIVFYISWAIFLTVHLAARESNTAAVNAISILCSLYGVLYGYFFPKCYIILFKPDHNTAAYFQTSIQSYTLQSSST</sequence>
<dbReference type="PROSITE" id="PS00980">
    <property type="entry name" value="G_PROTEIN_RECEP_F3_2"/>
    <property type="match status" value="1"/>
</dbReference>
<feature type="transmembrane region" description="Helical" evidence="12">
    <location>
        <begin position="623"/>
        <end position="647"/>
    </location>
</feature>
<keyword evidence="15" id="KW-1185">Reference proteome</keyword>
<evidence type="ECO:0000256" key="10">
    <source>
        <dbReference type="ARBA" id="ARBA00023224"/>
    </source>
</evidence>
<feature type="transmembrane region" description="Helical" evidence="12">
    <location>
        <begin position="774"/>
        <end position="793"/>
    </location>
</feature>
<accession>A0A3B3SPZ3</accession>
<feature type="transmembrane region" description="Helical" evidence="12">
    <location>
        <begin position="746"/>
        <end position="768"/>
    </location>
</feature>
<protein>
    <submittedName>
        <fullName evidence="14">Taste receptor, type 1, member 2, tandem duplicate 1</fullName>
    </submittedName>
</protein>
<dbReference type="InterPro" id="IPR001828">
    <property type="entry name" value="ANF_lig-bd_rcpt"/>
</dbReference>
<dbReference type="InterPro" id="IPR017978">
    <property type="entry name" value="GPCR_3_C"/>
</dbReference>
<comment type="similarity">
    <text evidence="11">Belongs to the G-protein coupled receptor 3 family. TAS1R subfamily.</text>
</comment>
<dbReference type="Gene3D" id="3.40.50.2300">
    <property type="match status" value="2"/>
</dbReference>
<dbReference type="SUPFAM" id="SSF53822">
    <property type="entry name" value="Periplasmic binding protein-like I"/>
    <property type="match status" value="1"/>
</dbReference>
<dbReference type="Pfam" id="PF00003">
    <property type="entry name" value="7tm_3"/>
    <property type="match status" value="1"/>
</dbReference>
<keyword evidence="2" id="KW-1003">Cell membrane</keyword>
<keyword evidence="7 12" id="KW-0472">Membrane</keyword>
<evidence type="ECO:0000313" key="15">
    <source>
        <dbReference type="Proteomes" id="UP000261540"/>
    </source>
</evidence>
<dbReference type="PRINTS" id="PR00248">
    <property type="entry name" value="GPCRMGR"/>
</dbReference>
<dbReference type="Proteomes" id="UP000261540">
    <property type="component" value="Unplaced"/>
</dbReference>
<dbReference type="InterPro" id="IPR000337">
    <property type="entry name" value="GPCR_3"/>
</dbReference>
<keyword evidence="8" id="KW-0675">Receptor</keyword>
<evidence type="ECO:0000256" key="11">
    <source>
        <dbReference type="ARBA" id="ARBA00038492"/>
    </source>
</evidence>
<keyword evidence="10" id="KW-0807">Transducer</keyword>
<keyword evidence="5 12" id="KW-1133">Transmembrane helix</keyword>
<evidence type="ECO:0000256" key="12">
    <source>
        <dbReference type="SAM" id="Phobius"/>
    </source>
</evidence>
<proteinExistence type="inferred from homology"/>
<keyword evidence="3 12" id="KW-0812">Transmembrane</keyword>
<dbReference type="Ensembl" id="ENSPKIT00000012985.1">
    <property type="protein sequence ID" value="ENSPKIP00000032126.1"/>
    <property type="gene ID" value="ENSPKIG00000012286.1"/>
</dbReference>
<evidence type="ECO:0000256" key="2">
    <source>
        <dbReference type="ARBA" id="ARBA00022475"/>
    </source>
</evidence>
<dbReference type="InterPro" id="IPR017979">
    <property type="entry name" value="GPCR_3_CS"/>
</dbReference>
<evidence type="ECO:0000256" key="1">
    <source>
        <dbReference type="ARBA" id="ARBA00004651"/>
    </source>
</evidence>
<dbReference type="GO" id="GO:0005886">
    <property type="term" value="C:plasma membrane"/>
    <property type="evidence" value="ECO:0007669"/>
    <property type="project" value="UniProtKB-SubCell"/>
</dbReference>
<dbReference type="Pfam" id="PF07562">
    <property type="entry name" value="NCD3G"/>
    <property type="match status" value="1"/>
</dbReference>
<feature type="transmembrane region" description="Helical" evidence="12">
    <location>
        <begin position="589"/>
        <end position="611"/>
    </location>
</feature>
<keyword evidence="9" id="KW-0325">Glycoprotein</keyword>
<feature type="transmembrane region" description="Helical" evidence="12">
    <location>
        <begin position="552"/>
        <end position="577"/>
    </location>
</feature>
<dbReference type="InterPro" id="IPR028082">
    <property type="entry name" value="Peripla_BP_I"/>
</dbReference>
<dbReference type="InterPro" id="IPR000068">
    <property type="entry name" value="GPCR_3_Ca_sens_rcpt-rel"/>
</dbReference>
<dbReference type="InterPro" id="IPR038550">
    <property type="entry name" value="GPCR_3_9-Cys_sf"/>
</dbReference>
<evidence type="ECO:0000256" key="4">
    <source>
        <dbReference type="ARBA" id="ARBA00022729"/>
    </source>
</evidence>
<feature type="transmembrane region" description="Helical" evidence="12">
    <location>
        <begin position="667"/>
        <end position="687"/>
    </location>
</feature>
<dbReference type="PROSITE" id="PS50259">
    <property type="entry name" value="G_PROTEIN_RECEP_F3_4"/>
    <property type="match status" value="1"/>
</dbReference>
<dbReference type="Pfam" id="PF01094">
    <property type="entry name" value="ANF_receptor"/>
    <property type="match status" value="1"/>
</dbReference>
<dbReference type="GeneTree" id="ENSGT00940000156136"/>
<keyword evidence="4" id="KW-0732">Signal</keyword>
<dbReference type="InterPro" id="IPR011500">
    <property type="entry name" value="GPCR_3_9-Cys_dom"/>
</dbReference>
<dbReference type="FunFam" id="3.40.50.2300:FF:000016">
    <property type="entry name" value="Taste 1 receptor member 2"/>
    <property type="match status" value="1"/>
</dbReference>
<keyword evidence="6" id="KW-0297">G-protein coupled receptor</keyword>
<dbReference type="FunFam" id="2.10.50.30:FF:000004">
    <property type="entry name" value="Taste receptor type 1 member 3-like protein"/>
    <property type="match status" value="1"/>
</dbReference>
<dbReference type="PANTHER" id="PTHR24061:SF441">
    <property type="entry name" value="TASTE RECEPTOR TYPE 1 MEMBER 2B-RELATED"/>
    <property type="match status" value="1"/>
</dbReference>
<dbReference type="AlphaFoldDB" id="A0A3B3SPZ3"/>
<organism evidence="14 15">
    <name type="scientific">Paramormyrops kingsleyae</name>
    <dbReference type="NCBI Taxonomy" id="1676925"/>
    <lineage>
        <taxon>Eukaryota</taxon>
        <taxon>Metazoa</taxon>
        <taxon>Chordata</taxon>
        <taxon>Craniata</taxon>
        <taxon>Vertebrata</taxon>
        <taxon>Euteleostomi</taxon>
        <taxon>Actinopterygii</taxon>
        <taxon>Neopterygii</taxon>
        <taxon>Teleostei</taxon>
        <taxon>Osteoglossocephala</taxon>
        <taxon>Osteoglossomorpha</taxon>
        <taxon>Osteoglossiformes</taxon>
        <taxon>Mormyridae</taxon>
        <taxon>Paramormyrops</taxon>
    </lineage>
</organism>
<comment type="subcellular location">
    <subcellularLocation>
        <location evidence="1">Cell membrane</location>
        <topology evidence="1">Multi-pass membrane protein</topology>
    </subcellularLocation>
</comment>